<protein>
    <submittedName>
        <fullName evidence="4">Tr-type G domain-containing protein</fullName>
    </submittedName>
</protein>
<dbReference type="SUPFAM" id="SSF50465">
    <property type="entry name" value="EF-Tu/eEF-1alpha/eIF2-gamma C-terminal domain"/>
    <property type="match status" value="1"/>
</dbReference>
<accession>A0A699YFL1</accession>
<organism evidence="4 5">
    <name type="scientific">Haematococcus lacustris</name>
    <name type="common">Green alga</name>
    <name type="synonym">Haematococcus pluvialis</name>
    <dbReference type="NCBI Taxonomy" id="44745"/>
    <lineage>
        <taxon>Eukaryota</taxon>
        <taxon>Viridiplantae</taxon>
        <taxon>Chlorophyta</taxon>
        <taxon>core chlorophytes</taxon>
        <taxon>Chlorophyceae</taxon>
        <taxon>CS clade</taxon>
        <taxon>Chlamydomonadales</taxon>
        <taxon>Haematococcaceae</taxon>
        <taxon>Haematococcus</taxon>
    </lineage>
</organism>
<keyword evidence="2" id="KW-0342">GTP-binding</keyword>
<dbReference type="Proteomes" id="UP000485058">
    <property type="component" value="Unassembled WGS sequence"/>
</dbReference>
<evidence type="ECO:0000313" key="5">
    <source>
        <dbReference type="Proteomes" id="UP000485058"/>
    </source>
</evidence>
<name>A0A699YFL1_HAELA</name>
<feature type="compositionally biased region" description="Low complexity" evidence="3">
    <location>
        <begin position="59"/>
        <end position="74"/>
    </location>
</feature>
<evidence type="ECO:0000256" key="2">
    <source>
        <dbReference type="ARBA" id="ARBA00023134"/>
    </source>
</evidence>
<keyword evidence="5" id="KW-1185">Reference proteome</keyword>
<feature type="region of interest" description="Disordered" evidence="3">
    <location>
        <begin position="48"/>
        <end position="74"/>
    </location>
</feature>
<sequence>MDCERLRSGDRACVRFRFLQRPEYMTLNTRFVFREGRTKGIGIIIGTEHEQLPPPPDVATTTSAADPLPAASLA</sequence>
<dbReference type="EMBL" id="BLLF01000007">
    <property type="protein sequence ID" value="GFH05754.1"/>
    <property type="molecule type" value="Genomic_DNA"/>
</dbReference>
<evidence type="ECO:0000313" key="4">
    <source>
        <dbReference type="EMBL" id="GFH05754.1"/>
    </source>
</evidence>
<proteinExistence type="predicted"/>
<comment type="caution">
    <text evidence="4">The sequence shown here is derived from an EMBL/GenBank/DDBJ whole genome shotgun (WGS) entry which is preliminary data.</text>
</comment>
<reference evidence="4 5" key="1">
    <citation type="submission" date="2020-02" db="EMBL/GenBank/DDBJ databases">
        <title>Draft genome sequence of Haematococcus lacustris strain NIES-144.</title>
        <authorList>
            <person name="Morimoto D."/>
            <person name="Nakagawa S."/>
            <person name="Yoshida T."/>
            <person name="Sawayama S."/>
        </authorList>
    </citation>
    <scope>NUCLEOTIDE SEQUENCE [LARGE SCALE GENOMIC DNA]</scope>
    <source>
        <strain evidence="4 5">NIES-144</strain>
    </source>
</reference>
<dbReference type="GO" id="GO:0005525">
    <property type="term" value="F:GTP binding"/>
    <property type="evidence" value="ECO:0007669"/>
    <property type="project" value="UniProtKB-KW"/>
</dbReference>
<gene>
    <name evidence="4" type="ORF">HaLaN_00267</name>
</gene>
<dbReference type="InterPro" id="IPR009001">
    <property type="entry name" value="Transl_elong_EF1A/Init_IF2_C"/>
</dbReference>
<keyword evidence="1" id="KW-0547">Nucleotide-binding</keyword>
<evidence type="ECO:0000256" key="3">
    <source>
        <dbReference type="SAM" id="MobiDB-lite"/>
    </source>
</evidence>
<evidence type="ECO:0000256" key="1">
    <source>
        <dbReference type="ARBA" id="ARBA00022741"/>
    </source>
</evidence>
<feature type="non-terminal residue" evidence="4">
    <location>
        <position position="1"/>
    </location>
</feature>
<dbReference type="AlphaFoldDB" id="A0A699YFL1"/>